<sequence length="416" mass="45682">MRQATAGQQFIKLMREGMLPTIIGGGTLFVGLQLITGSERFHNEVIMPLVHKYVDGETAHKAAIMACKLGLYPRYGFNKKEYDNLASSVLDKHFKNPLGIGAGFDKHGEIIENMSKMGWGFVEIGSITPAPQDGNPKPRLFRLLEDKAVINRYGFNSEGGEATLARVKKVSRSNDSVPFGINLGKNKSQADASADYIMGMKTFGQYADYIVINVSSPNTPGLRSLQSKEELSRILASVNQERNKIKANNEASPKLILKIAPDLIKEDLVDIANVVCNKEFGVDALIVSNTTISRPQSLSSEFKKEVGGLSGAPLKELSISCISKVYQLTNGKIPIIGCGGIENGQDAYDKIKAGASLVQIYTAMVYQGFPVIGRIKRELSELVEKDGYKSVTEAVGVNSKLFIEQTRNSEKKYWFW</sequence>
<proteinExistence type="predicted"/>
<evidence type="ECO:0000313" key="1">
    <source>
        <dbReference type="Proteomes" id="UP000095286"/>
    </source>
</evidence>
<accession>A0AC35UAA4</accession>
<protein>
    <submittedName>
        <fullName evidence="2">Dihydroorotate dehydrogenase (quinone), mitochondrial</fullName>
    </submittedName>
</protein>
<name>A0AC35UAA4_9BILA</name>
<organism evidence="1 2">
    <name type="scientific">Rhabditophanes sp. KR3021</name>
    <dbReference type="NCBI Taxonomy" id="114890"/>
    <lineage>
        <taxon>Eukaryota</taxon>
        <taxon>Metazoa</taxon>
        <taxon>Ecdysozoa</taxon>
        <taxon>Nematoda</taxon>
        <taxon>Chromadorea</taxon>
        <taxon>Rhabditida</taxon>
        <taxon>Tylenchina</taxon>
        <taxon>Panagrolaimomorpha</taxon>
        <taxon>Strongyloidoidea</taxon>
        <taxon>Alloionematidae</taxon>
        <taxon>Rhabditophanes</taxon>
    </lineage>
</organism>
<dbReference type="Proteomes" id="UP000095286">
    <property type="component" value="Unplaced"/>
</dbReference>
<reference evidence="2" key="1">
    <citation type="submission" date="2016-11" db="UniProtKB">
        <authorList>
            <consortium name="WormBaseParasite"/>
        </authorList>
    </citation>
    <scope>IDENTIFICATION</scope>
    <source>
        <strain evidence="2">KR3021</strain>
    </source>
</reference>
<dbReference type="WBParaSite" id="RSKR_0000948000.1">
    <property type="protein sequence ID" value="RSKR_0000948000.1"/>
    <property type="gene ID" value="RSKR_0000948000"/>
</dbReference>
<evidence type="ECO:0000313" key="2">
    <source>
        <dbReference type="WBParaSite" id="RSKR_0000948000.1"/>
    </source>
</evidence>